<dbReference type="VEuPathDB" id="FungiDB:CLCR_11290"/>
<sequence>MSPASTSLRIRLHSRLRLDRPHAKETDRTRVINVESFILRDPMYFVMSTPGSVARRAIHMGGGGKGYEAAMTLVPVLGNAKLNPTSNVVQSVYKKAKPQRRKIPQTFERSLSPSLEAGSVKKLVSDKFQSKCRSTICSEYGDPKDAGEPDRDPNSPPSSGDEDRATYSANAFDGWEPGTGDMLRGGVGVEEPDEFVD</sequence>
<evidence type="ECO:0000313" key="2">
    <source>
        <dbReference type="EMBL" id="OCT48281.1"/>
    </source>
</evidence>
<dbReference type="Proteomes" id="UP000094526">
    <property type="component" value="Unassembled WGS sequence"/>
</dbReference>
<comment type="caution">
    <text evidence="2">The sequence shown here is derived from an EMBL/GenBank/DDBJ whole genome shotgun (WGS) entry which is preliminary data.</text>
</comment>
<name>A0A1C1CIM2_9EURO</name>
<accession>A0A1C1CIM2</accession>
<dbReference type="EMBL" id="LGRB01000012">
    <property type="protein sequence ID" value="OCT48281.1"/>
    <property type="molecule type" value="Genomic_DNA"/>
</dbReference>
<organism evidence="2 3">
    <name type="scientific">Cladophialophora carrionii</name>
    <dbReference type="NCBI Taxonomy" id="86049"/>
    <lineage>
        <taxon>Eukaryota</taxon>
        <taxon>Fungi</taxon>
        <taxon>Dikarya</taxon>
        <taxon>Ascomycota</taxon>
        <taxon>Pezizomycotina</taxon>
        <taxon>Eurotiomycetes</taxon>
        <taxon>Chaetothyriomycetidae</taxon>
        <taxon>Chaetothyriales</taxon>
        <taxon>Herpotrichiellaceae</taxon>
        <taxon>Cladophialophora</taxon>
    </lineage>
</organism>
<gene>
    <name evidence="2" type="ORF">CLCR_11290</name>
</gene>
<protein>
    <submittedName>
        <fullName evidence="2">Uncharacterized protein</fullName>
    </submittedName>
</protein>
<feature type="compositionally biased region" description="Basic and acidic residues" evidence="1">
    <location>
        <begin position="141"/>
        <end position="153"/>
    </location>
</feature>
<keyword evidence="3" id="KW-1185">Reference proteome</keyword>
<evidence type="ECO:0000313" key="3">
    <source>
        <dbReference type="Proteomes" id="UP000094526"/>
    </source>
</evidence>
<evidence type="ECO:0000256" key="1">
    <source>
        <dbReference type="SAM" id="MobiDB-lite"/>
    </source>
</evidence>
<feature type="region of interest" description="Disordered" evidence="1">
    <location>
        <begin position="139"/>
        <end position="197"/>
    </location>
</feature>
<reference evidence="3" key="1">
    <citation type="submission" date="2015-07" db="EMBL/GenBank/DDBJ databases">
        <authorList>
            <person name="Teixeira M.M."/>
            <person name="Souza R.C."/>
            <person name="Almeida L.G."/>
            <person name="Vicente V.A."/>
            <person name="de Hoog S."/>
            <person name="Bocca A.L."/>
            <person name="de Almeida S.R."/>
            <person name="Vasconcelos A.T."/>
            <person name="Felipe M.S."/>
        </authorList>
    </citation>
    <scope>NUCLEOTIDE SEQUENCE [LARGE SCALE GENOMIC DNA]</scope>
    <source>
        <strain evidence="3">KSF</strain>
    </source>
</reference>
<proteinExistence type="predicted"/>
<dbReference type="AlphaFoldDB" id="A0A1C1CIM2"/>